<feature type="transmembrane region" description="Helical" evidence="8">
    <location>
        <begin position="558"/>
        <end position="579"/>
    </location>
</feature>
<evidence type="ECO:0000256" key="5">
    <source>
        <dbReference type="ARBA" id="ARBA00022989"/>
    </source>
</evidence>
<feature type="transmembrane region" description="Helical" evidence="8">
    <location>
        <begin position="641"/>
        <end position="661"/>
    </location>
</feature>
<dbReference type="GO" id="GO:0005794">
    <property type="term" value="C:Golgi apparatus"/>
    <property type="evidence" value="ECO:0007669"/>
    <property type="project" value="UniProtKB-ARBA"/>
</dbReference>
<comment type="similarity">
    <text evidence="2">Belongs to the PC-esterase family. CASD1 subfamily.</text>
</comment>
<feature type="transmembrane region" description="Helical" evidence="8">
    <location>
        <begin position="764"/>
        <end position="785"/>
    </location>
</feature>
<feature type="transmembrane region" description="Helical" evidence="8">
    <location>
        <begin position="668"/>
        <end position="688"/>
    </location>
</feature>
<dbReference type="EMBL" id="JADGJQ010000057">
    <property type="protein sequence ID" value="KAJ3174990.1"/>
    <property type="molecule type" value="Genomic_DNA"/>
</dbReference>
<evidence type="ECO:0000256" key="1">
    <source>
        <dbReference type="ARBA" id="ARBA00004141"/>
    </source>
</evidence>
<feature type="transmembrane region" description="Helical" evidence="8">
    <location>
        <begin position="502"/>
        <end position="526"/>
    </location>
</feature>
<keyword evidence="5 8" id="KW-1133">Transmembrane helix</keyword>
<feature type="transmembrane region" description="Helical" evidence="8">
    <location>
        <begin position="359"/>
        <end position="378"/>
    </location>
</feature>
<dbReference type="InterPro" id="IPR012419">
    <property type="entry name" value="Cas1_AcylTrans_dom"/>
</dbReference>
<dbReference type="Proteomes" id="UP001212152">
    <property type="component" value="Unassembled WGS sequence"/>
</dbReference>
<dbReference type="PANTHER" id="PTHR13533">
    <property type="entry name" value="N-ACETYLNEURAMINATE 9-O-ACETYLTRANSFERASE"/>
    <property type="match status" value="1"/>
</dbReference>
<proteinExistence type="inferred from homology"/>
<keyword evidence="6 8" id="KW-0472">Membrane</keyword>
<evidence type="ECO:0000256" key="6">
    <source>
        <dbReference type="ARBA" id="ARBA00023136"/>
    </source>
</evidence>
<sequence>MTAVTIDPDAELLLPVPATAAAIPAQKCVDPTVDAGTTKLQHAFRAATACAAFVVLFSMLVANDVRTGGATSAQAKCNAELSNGKWVFPSNSPPQWNTNTCFASRYRVNDVSKCLAGARVAFVGDSTARAQYIALGKALGMDEAQMERHADKHMEGPSGIELSFYWDPFLNRTDVNQAPWIAEGGAGGVQAAVHEGSQPALVVFSAGHWFMRHEPKGFVEAIIGLRDRVAERHVPGAVTNGFSADGAVERAFIRPVSPVVESKLNEGRRPTLTMAAVDEYNAQLQEFVVNVDSNIEVPPYLTALYSDVADYTEDGLHYDDSVRDNELNLQLNEICNTRLFGANPAGKTTCCVDYSRVRIQQWVTLLGFAVFGGIAWLWRTLNRTGLMANAKTTSHAMQRLSAFLNTYLPTEQTSHDIAIIGAAVTYMLIVDRTSLVLKVNKLFQLPVFGMLVLAAATPGFATMAAEKDTTFLNRHQTDEWKGWMQLAILVYHYTGASSITPIYAVIRVMVASYLFMTGYGHFAFFYKKNTYTFARAASVLVRLNVLSAAMAYTMDKDILFYYFGPLVSFWFIFVWLTMYVGNQHNKSTPFLLVKIAIGAGISTAIVKIPWCLDSLFELLNVAAKTNWDARESMFRLRLDHLVVYAGMLTAFAAAKLSSATIAKNRMHAIWASTAVFAAYAVFVALTPSKIDYNSAHPYVSPIVVVAFTILRNATSDLRTHSSRFFRWVGLCSLELFLVQYHVWLAVDTKGIASLPFEGVLGSPGVGMLVFGVIFVAVASLVAGVSQRIVDCIAGASVSKWRTFGVVAAMVLWNWAW</sequence>
<feature type="domain" description="Cas1p 10 TM acyl transferase" evidence="9">
    <location>
        <begin position="348"/>
        <end position="796"/>
    </location>
</feature>
<dbReference type="Pfam" id="PF07779">
    <property type="entry name" value="Cas1_AcylT"/>
    <property type="match status" value="1"/>
</dbReference>
<keyword evidence="11" id="KW-1185">Reference proteome</keyword>
<organism evidence="10 11">
    <name type="scientific">Geranomyces variabilis</name>
    <dbReference type="NCBI Taxonomy" id="109894"/>
    <lineage>
        <taxon>Eukaryota</taxon>
        <taxon>Fungi</taxon>
        <taxon>Fungi incertae sedis</taxon>
        <taxon>Chytridiomycota</taxon>
        <taxon>Chytridiomycota incertae sedis</taxon>
        <taxon>Chytridiomycetes</taxon>
        <taxon>Spizellomycetales</taxon>
        <taxon>Powellomycetaceae</taxon>
        <taxon>Geranomyces</taxon>
    </lineage>
</organism>
<keyword evidence="4 8" id="KW-0812">Transmembrane</keyword>
<accession>A0AAD5XKA9</accession>
<evidence type="ECO:0000313" key="11">
    <source>
        <dbReference type="Proteomes" id="UP001212152"/>
    </source>
</evidence>
<dbReference type="GO" id="GO:0016740">
    <property type="term" value="F:transferase activity"/>
    <property type="evidence" value="ECO:0007669"/>
    <property type="project" value="UniProtKB-KW"/>
</dbReference>
<evidence type="ECO:0000259" key="9">
    <source>
        <dbReference type="Pfam" id="PF07779"/>
    </source>
</evidence>
<dbReference type="GO" id="GO:0016020">
    <property type="term" value="C:membrane"/>
    <property type="evidence" value="ECO:0007669"/>
    <property type="project" value="UniProtKB-SubCell"/>
</dbReference>
<feature type="transmembrane region" description="Helical" evidence="8">
    <location>
        <begin position="724"/>
        <end position="744"/>
    </location>
</feature>
<evidence type="ECO:0000256" key="4">
    <source>
        <dbReference type="ARBA" id="ARBA00022692"/>
    </source>
</evidence>
<evidence type="ECO:0000256" key="8">
    <source>
        <dbReference type="SAM" id="Phobius"/>
    </source>
</evidence>
<dbReference type="AlphaFoldDB" id="A0AAD5XKA9"/>
<evidence type="ECO:0000313" key="10">
    <source>
        <dbReference type="EMBL" id="KAJ3174990.1"/>
    </source>
</evidence>
<comment type="caution">
    <text evidence="10">The sequence shown here is derived from an EMBL/GenBank/DDBJ whole genome shotgun (WGS) entry which is preliminary data.</text>
</comment>
<keyword evidence="7" id="KW-0325">Glycoprotein</keyword>
<feature type="transmembrane region" description="Helical" evidence="8">
    <location>
        <begin position="442"/>
        <end position="465"/>
    </location>
</feature>
<reference evidence="10" key="1">
    <citation type="submission" date="2020-05" db="EMBL/GenBank/DDBJ databases">
        <title>Phylogenomic resolution of chytrid fungi.</title>
        <authorList>
            <person name="Stajich J.E."/>
            <person name="Amses K."/>
            <person name="Simmons R."/>
            <person name="Seto K."/>
            <person name="Myers J."/>
            <person name="Bonds A."/>
            <person name="Quandt C.A."/>
            <person name="Barry K."/>
            <person name="Liu P."/>
            <person name="Grigoriev I."/>
            <person name="Longcore J.E."/>
            <person name="James T.Y."/>
        </authorList>
    </citation>
    <scope>NUCLEOTIDE SEQUENCE</scope>
    <source>
        <strain evidence="10">JEL0379</strain>
    </source>
</reference>
<evidence type="ECO:0000256" key="7">
    <source>
        <dbReference type="ARBA" id="ARBA00023180"/>
    </source>
</evidence>
<feature type="transmembrane region" description="Helical" evidence="8">
    <location>
        <begin position="591"/>
        <end position="610"/>
    </location>
</feature>
<dbReference type="GO" id="GO:0005975">
    <property type="term" value="P:carbohydrate metabolic process"/>
    <property type="evidence" value="ECO:0007669"/>
    <property type="project" value="UniProtKB-ARBA"/>
</dbReference>
<protein>
    <recommendedName>
        <fullName evidence="9">Cas1p 10 TM acyl transferase domain-containing protein</fullName>
    </recommendedName>
</protein>
<gene>
    <name evidence="10" type="ORF">HDU87_006524</name>
</gene>
<name>A0AAD5XKA9_9FUNG</name>
<evidence type="ECO:0000256" key="2">
    <source>
        <dbReference type="ARBA" id="ARBA00010666"/>
    </source>
</evidence>
<dbReference type="PANTHER" id="PTHR13533:SF1">
    <property type="entry name" value="N-ACETYLNEURAMINATE 9-O-ACETYLTRANSFERASE"/>
    <property type="match status" value="1"/>
</dbReference>
<evidence type="ECO:0000256" key="3">
    <source>
        <dbReference type="ARBA" id="ARBA00022679"/>
    </source>
</evidence>
<keyword evidence="3" id="KW-0808">Transferase</keyword>
<comment type="subcellular location">
    <subcellularLocation>
        <location evidence="1">Membrane</location>
        <topology evidence="1">Multi-pass membrane protein</topology>
    </subcellularLocation>
</comment>